<evidence type="ECO:0000313" key="3">
    <source>
        <dbReference type="Proteomes" id="UP001054945"/>
    </source>
</evidence>
<reference evidence="2 3" key="1">
    <citation type="submission" date="2021-06" db="EMBL/GenBank/DDBJ databases">
        <title>Caerostris extrusa draft genome.</title>
        <authorList>
            <person name="Kono N."/>
            <person name="Arakawa K."/>
        </authorList>
    </citation>
    <scope>NUCLEOTIDE SEQUENCE [LARGE SCALE GENOMIC DNA]</scope>
</reference>
<name>A0AAV4WX07_CAEEX</name>
<sequence length="70" mass="7341">MGGSHTGEGIRGTANREREERDRRESFSEKGKVKEGGGKGCSNTQSLAPNGVALEAGMETRGICMPACVT</sequence>
<feature type="compositionally biased region" description="Basic and acidic residues" evidence="1">
    <location>
        <begin position="14"/>
        <end position="37"/>
    </location>
</feature>
<evidence type="ECO:0000256" key="1">
    <source>
        <dbReference type="SAM" id="MobiDB-lite"/>
    </source>
</evidence>
<evidence type="ECO:0000313" key="2">
    <source>
        <dbReference type="EMBL" id="GIY86058.1"/>
    </source>
</evidence>
<comment type="caution">
    <text evidence="2">The sequence shown here is derived from an EMBL/GenBank/DDBJ whole genome shotgun (WGS) entry which is preliminary data.</text>
</comment>
<keyword evidence="3" id="KW-1185">Reference proteome</keyword>
<feature type="region of interest" description="Disordered" evidence="1">
    <location>
        <begin position="1"/>
        <end position="47"/>
    </location>
</feature>
<protein>
    <submittedName>
        <fullName evidence="2">Uncharacterized protein</fullName>
    </submittedName>
</protein>
<dbReference type="EMBL" id="BPLR01016733">
    <property type="protein sequence ID" value="GIY86058.1"/>
    <property type="molecule type" value="Genomic_DNA"/>
</dbReference>
<dbReference type="AlphaFoldDB" id="A0AAV4WX07"/>
<feature type="compositionally biased region" description="Gly residues" evidence="1">
    <location>
        <begin position="1"/>
        <end position="10"/>
    </location>
</feature>
<gene>
    <name evidence="2" type="ORF">CEXT_193681</name>
</gene>
<proteinExistence type="predicted"/>
<organism evidence="2 3">
    <name type="scientific">Caerostris extrusa</name>
    <name type="common">Bark spider</name>
    <name type="synonym">Caerostris bankana</name>
    <dbReference type="NCBI Taxonomy" id="172846"/>
    <lineage>
        <taxon>Eukaryota</taxon>
        <taxon>Metazoa</taxon>
        <taxon>Ecdysozoa</taxon>
        <taxon>Arthropoda</taxon>
        <taxon>Chelicerata</taxon>
        <taxon>Arachnida</taxon>
        <taxon>Araneae</taxon>
        <taxon>Araneomorphae</taxon>
        <taxon>Entelegynae</taxon>
        <taxon>Araneoidea</taxon>
        <taxon>Araneidae</taxon>
        <taxon>Caerostris</taxon>
    </lineage>
</organism>
<dbReference type="Proteomes" id="UP001054945">
    <property type="component" value="Unassembled WGS sequence"/>
</dbReference>
<accession>A0AAV4WX07</accession>